<evidence type="ECO:0000313" key="1">
    <source>
        <dbReference type="EMBL" id="CAF4893006.1"/>
    </source>
</evidence>
<reference evidence="2" key="1">
    <citation type="submission" date="2021-02" db="EMBL/GenBank/DDBJ databases">
        <authorList>
            <person name="Nowell W R."/>
        </authorList>
    </citation>
    <scope>NUCLEOTIDE SEQUENCE</scope>
</reference>
<feature type="non-terminal residue" evidence="2">
    <location>
        <position position="1"/>
    </location>
</feature>
<gene>
    <name evidence="1" type="ORF">UJA718_LOCUS45175</name>
    <name evidence="2" type="ORF">UJA718_LOCUS45210</name>
</gene>
<dbReference type="Proteomes" id="UP000663873">
    <property type="component" value="Unassembled WGS sequence"/>
</dbReference>
<dbReference type="EMBL" id="CAJOBP010074047">
    <property type="protein sequence ID" value="CAF4893006.1"/>
    <property type="molecule type" value="Genomic_DNA"/>
</dbReference>
<dbReference type="AlphaFoldDB" id="A0A821URF0"/>
<keyword evidence="3" id="KW-1185">Reference proteome</keyword>
<evidence type="ECO:0000313" key="2">
    <source>
        <dbReference type="EMBL" id="CAF4893774.1"/>
    </source>
</evidence>
<evidence type="ECO:0000313" key="3">
    <source>
        <dbReference type="Proteomes" id="UP000663873"/>
    </source>
</evidence>
<dbReference type="EMBL" id="CAJOBP010074346">
    <property type="protein sequence ID" value="CAF4893774.1"/>
    <property type="molecule type" value="Genomic_DNA"/>
</dbReference>
<feature type="non-terminal residue" evidence="2">
    <location>
        <position position="62"/>
    </location>
</feature>
<protein>
    <submittedName>
        <fullName evidence="2">Uncharacterized protein</fullName>
    </submittedName>
</protein>
<comment type="caution">
    <text evidence="2">The sequence shown here is derived from an EMBL/GenBank/DDBJ whole genome shotgun (WGS) entry which is preliminary data.</text>
</comment>
<proteinExistence type="predicted"/>
<sequence length="62" mass="7084">SIRQFQNSSTSMATVTDSARIASIAKRRKTVTKTEKIFASTNEIDDEISPTIKEFIEKVHYY</sequence>
<organism evidence="2 3">
    <name type="scientific">Rotaria socialis</name>
    <dbReference type="NCBI Taxonomy" id="392032"/>
    <lineage>
        <taxon>Eukaryota</taxon>
        <taxon>Metazoa</taxon>
        <taxon>Spiralia</taxon>
        <taxon>Gnathifera</taxon>
        <taxon>Rotifera</taxon>
        <taxon>Eurotatoria</taxon>
        <taxon>Bdelloidea</taxon>
        <taxon>Philodinida</taxon>
        <taxon>Philodinidae</taxon>
        <taxon>Rotaria</taxon>
    </lineage>
</organism>
<accession>A0A821URF0</accession>
<name>A0A821URF0_9BILA</name>